<dbReference type="EMBL" id="BMAV01015271">
    <property type="protein sequence ID" value="GFY64505.1"/>
    <property type="molecule type" value="Genomic_DNA"/>
</dbReference>
<evidence type="ECO:0000313" key="1">
    <source>
        <dbReference type="EMBL" id="GFY64505.1"/>
    </source>
</evidence>
<evidence type="ECO:0000313" key="2">
    <source>
        <dbReference type="Proteomes" id="UP000886998"/>
    </source>
</evidence>
<gene>
    <name evidence="1" type="ORF">TNIN_315891</name>
</gene>
<dbReference type="Proteomes" id="UP000886998">
    <property type="component" value="Unassembled WGS sequence"/>
</dbReference>
<keyword evidence="2" id="KW-1185">Reference proteome</keyword>
<protein>
    <submittedName>
        <fullName evidence="1">Uncharacterized protein</fullName>
    </submittedName>
</protein>
<accession>A0A8X7CFU6</accession>
<dbReference type="AlphaFoldDB" id="A0A8X7CFU6"/>
<proteinExistence type="predicted"/>
<sequence length="132" mass="15271">MPYLTNSKDFDAGKILKTSFQFAHQTVQHRVRPGNISGIPSFFRQPCLIAFWASLLLRMICEEFFWRCFNKQTIVPTGESTLSSLTTPPFTILLRVSNSFPMHTWTPPVKFRAFFSHQNAGEDHEKVSERMN</sequence>
<name>A0A8X7CFU6_9ARAC</name>
<organism evidence="1 2">
    <name type="scientific">Trichonephila inaurata madagascariensis</name>
    <dbReference type="NCBI Taxonomy" id="2747483"/>
    <lineage>
        <taxon>Eukaryota</taxon>
        <taxon>Metazoa</taxon>
        <taxon>Ecdysozoa</taxon>
        <taxon>Arthropoda</taxon>
        <taxon>Chelicerata</taxon>
        <taxon>Arachnida</taxon>
        <taxon>Araneae</taxon>
        <taxon>Araneomorphae</taxon>
        <taxon>Entelegynae</taxon>
        <taxon>Araneoidea</taxon>
        <taxon>Nephilidae</taxon>
        <taxon>Trichonephila</taxon>
        <taxon>Trichonephila inaurata</taxon>
    </lineage>
</organism>
<reference evidence="1" key="1">
    <citation type="submission" date="2020-08" db="EMBL/GenBank/DDBJ databases">
        <title>Multicomponent nature underlies the extraordinary mechanical properties of spider dragline silk.</title>
        <authorList>
            <person name="Kono N."/>
            <person name="Nakamura H."/>
            <person name="Mori M."/>
            <person name="Yoshida Y."/>
            <person name="Ohtoshi R."/>
            <person name="Malay A.D."/>
            <person name="Moran D.A.P."/>
            <person name="Tomita M."/>
            <person name="Numata K."/>
            <person name="Arakawa K."/>
        </authorList>
    </citation>
    <scope>NUCLEOTIDE SEQUENCE</scope>
</reference>
<comment type="caution">
    <text evidence="1">The sequence shown here is derived from an EMBL/GenBank/DDBJ whole genome shotgun (WGS) entry which is preliminary data.</text>
</comment>